<reference evidence="1 2" key="2">
    <citation type="journal article" date="2018" name="Hortic Res">
        <title>Improved Brassica rapa reference genome by single-molecule sequencing and chromosome conformation capture technologies.</title>
        <authorList>
            <person name="Zhang L."/>
            <person name="Cai X."/>
            <person name="Wu J."/>
            <person name="Liu M."/>
            <person name="Grob S."/>
            <person name="Cheng F."/>
            <person name="Liang J."/>
            <person name="Cai C."/>
            <person name="Liu Z."/>
            <person name="Liu B."/>
            <person name="Wang F."/>
            <person name="Li S."/>
            <person name="Liu F."/>
            <person name="Li X."/>
            <person name="Cheng L."/>
            <person name="Yang W."/>
            <person name="Li M.H."/>
            <person name="Grossniklaus U."/>
            <person name="Zheng H."/>
            <person name="Wang X."/>
        </authorList>
    </citation>
    <scope>NUCLEOTIDE SEQUENCE [LARGE SCALE GENOMIC DNA]</scope>
    <source>
        <strain evidence="1 2">cv. Chiifu-401-42</strain>
    </source>
</reference>
<dbReference type="InParanoid" id="M4E4G9"/>
<dbReference type="InterPro" id="IPR007785">
    <property type="entry name" value="Anamorsin"/>
</dbReference>
<reference evidence="1 2" key="1">
    <citation type="journal article" date="2011" name="Nat. Genet.">
        <title>The genome of the mesopolyploid crop species Brassica rapa.</title>
        <authorList>
            <consortium name="Brassica rapa Genome Sequencing Project Consortium"/>
            <person name="Wang X."/>
            <person name="Wang H."/>
            <person name="Wang J."/>
            <person name="Sun R."/>
            <person name="Wu J."/>
            <person name="Liu S."/>
            <person name="Bai Y."/>
            <person name="Mun J.H."/>
            <person name="Bancroft I."/>
            <person name="Cheng F."/>
            <person name="Huang S."/>
            <person name="Li X."/>
            <person name="Hua W."/>
            <person name="Wang J."/>
            <person name="Wang X."/>
            <person name="Freeling M."/>
            <person name="Pires J.C."/>
            <person name="Paterson A.H."/>
            <person name="Chalhoub B."/>
            <person name="Wang B."/>
            <person name="Hayward A."/>
            <person name="Sharpe A.G."/>
            <person name="Park B.S."/>
            <person name="Weisshaar B."/>
            <person name="Liu B."/>
            <person name="Li B."/>
            <person name="Liu B."/>
            <person name="Tong C."/>
            <person name="Song C."/>
            <person name="Duran C."/>
            <person name="Peng C."/>
            <person name="Geng C."/>
            <person name="Koh C."/>
            <person name="Lin C."/>
            <person name="Edwards D."/>
            <person name="Mu D."/>
            <person name="Shen D."/>
            <person name="Soumpourou E."/>
            <person name="Li F."/>
            <person name="Fraser F."/>
            <person name="Conant G."/>
            <person name="Lassalle G."/>
            <person name="King G.J."/>
            <person name="Bonnema G."/>
            <person name="Tang H."/>
            <person name="Wang H."/>
            <person name="Belcram H."/>
            <person name="Zhou H."/>
            <person name="Hirakawa H."/>
            <person name="Abe H."/>
            <person name="Guo H."/>
            <person name="Wang H."/>
            <person name="Jin H."/>
            <person name="Parkin I.A."/>
            <person name="Batley J."/>
            <person name="Kim J.S."/>
            <person name="Just J."/>
            <person name="Li J."/>
            <person name="Xu J."/>
            <person name="Deng J."/>
            <person name="Kim J.A."/>
            <person name="Li J."/>
            <person name="Yu J."/>
            <person name="Meng J."/>
            <person name="Wang J."/>
            <person name="Min J."/>
            <person name="Poulain J."/>
            <person name="Wang J."/>
            <person name="Hatakeyama K."/>
            <person name="Wu K."/>
            <person name="Wang L."/>
            <person name="Fang L."/>
            <person name="Trick M."/>
            <person name="Links M.G."/>
            <person name="Zhao M."/>
            <person name="Jin M."/>
            <person name="Ramchiary N."/>
            <person name="Drou N."/>
            <person name="Berkman P.J."/>
            <person name="Cai Q."/>
            <person name="Huang Q."/>
            <person name="Li R."/>
            <person name="Tabata S."/>
            <person name="Cheng S."/>
            <person name="Zhang S."/>
            <person name="Zhang S."/>
            <person name="Huang S."/>
            <person name="Sato S."/>
            <person name="Sun S."/>
            <person name="Kwon S.J."/>
            <person name="Choi S.R."/>
            <person name="Lee T.H."/>
            <person name="Fan W."/>
            <person name="Zhao X."/>
            <person name="Tan X."/>
            <person name="Xu X."/>
            <person name="Wang Y."/>
            <person name="Qiu Y."/>
            <person name="Yin Y."/>
            <person name="Li Y."/>
            <person name="Du Y."/>
            <person name="Liao Y."/>
            <person name="Lim Y."/>
            <person name="Narusaka Y."/>
            <person name="Wang Y."/>
            <person name="Wang Z."/>
            <person name="Li Z."/>
            <person name="Wang Z."/>
            <person name="Xiong Z."/>
            <person name="Zhang Z."/>
        </authorList>
    </citation>
    <scope>NUCLEOTIDE SEQUENCE [LARGE SCALE GENOMIC DNA]</scope>
    <source>
        <strain evidence="1 2">cv. Chiifu-401-42</strain>
    </source>
</reference>
<dbReference type="EnsemblPlants" id="Bra023672.1">
    <property type="protein sequence ID" value="Bra023672.1-P"/>
    <property type="gene ID" value="Bra023672"/>
</dbReference>
<dbReference type="Gene3D" id="3.80.10.10">
    <property type="entry name" value="Ribonuclease Inhibitor"/>
    <property type="match status" value="2"/>
</dbReference>
<dbReference type="HOGENOM" id="CLU_1031891_0_0_1"/>
<reference evidence="1" key="3">
    <citation type="submission" date="2023-03" db="UniProtKB">
        <authorList>
            <consortium name="EnsemblPlants"/>
        </authorList>
    </citation>
    <scope>IDENTIFICATION</scope>
    <source>
        <strain evidence="1">cv. Chiifu-401-42</strain>
    </source>
</reference>
<dbReference type="PANTHER" id="PTHR13273">
    <property type="entry name" value="ANAMORSIN"/>
    <property type="match status" value="1"/>
</dbReference>
<dbReference type="Gramene" id="Bra023672.1">
    <property type="protein sequence ID" value="Bra023672.1-P"/>
    <property type="gene ID" value="Bra023672"/>
</dbReference>
<dbReference type="Proteomes" id="UP000011750">
    <property type="component" value="Chromosome A02"/>
</dbReference>
<protein>
    <submittedName>
        <fullName evidence="1">Uncharacterized protein</fullName>
    </submittedName>
</protein>
<evidence type="ECO:0000313" key="1">
    <source>
        <dbReference type="EnsemblPlants" id="Bra023672.1-P"/>
    </source>
</evidence>
<accession>M4E4G9</accession>
<proteinExistence type="predicted"/>
<dbReference type="SUPFAM" id="SSF52058">
    <property type="entry name" value="L domain-like"/>
    <property type="match status" value="1"/>
</dbReference>
<name>M4E4G9_BRACM</name>
<organism evidence="1 2">
    <name type="scientific">Brassica campestris</name>
    <name type="common">Field mustard</name>
    <dbReference type="NCBI Taxonomy" id="3711"/>
    <lineage>
        <taxon>Eukaryota</taxon>
        <taxon>Viridiplantae</taxon>
        <taxon>Streptophyta</taxon>
        <taxon>Embryophyta</taxon>
        <taxon>Tracheophyta</taxon>
        <taxon>Spermatophyta</taxon>
        <taxon>Magnoliopsida</taxon>
        <taxon>eudicotyledons</taxon>
        <taxon>Gunneridae</taxon>
        <taxon>Pentapetalae</taxon>
        <taxon>rosids</taxon>
        <taxon>malvids</taxon>
        <taxon>Brassicales</taxon>
        <taxon>Brassicaceae</taxon>
        <taxon>Brassiceae</taxon>
        <taxon>Brassica</taxon>
    </lineage>
</organism>
<dbReference type="eggNOG" id="KOG4020">
    <property type="taxonomic scope" value="Eukaryota"/>
</dbReference>
<dbReference type="InterPro" id="IPR032675">
    <property type="entry name" value="LRR_dom_sf"/>
</dbReference>
<evidence type="ECO:0000313" key="2">
    <source>
        <dbReference type="Proteomes" id="UP000011750"/>
    </source>
</evidence>
<sequence>MVTQTTVLAVTDDVVLNVSSVLTIMKELGKEGIGCCDPIVITQASTISQVPLESSSVDTITAKKSSWKIGSSFALKKPSKTLLKVNLDDDLDLIDEDSLLTDEELKKPQLPAKEVKERWRQALKDVAGIAGYDFSNSRLINLEVLYLGGCLSLKALSVFSSLEKLSGCSSLKELRLTRTAIEEVPSLMRTWSCLYELDMSDCRNLKEFPNVPDSIVELVLCTTRIEEVPAWIGNLSRLRKLIMYGCMKLKTISPNISKLENLEPRKRNSF</sequence>
<dbReference type="STRING" id="51351.M4E4G9"/>
<dbReference type="AlphaFoldDB" id="M4E4G9"/>
<dbReference type="PANTHER" id="PTHR13273:SF14">
    <property type="entry name" value="ANAMORSIN"/>
    <property type="match status" value="1"/>
</dbReference>
<dbReference type="GO" id="GO:0051536">
    <property type="term" value="F:iron-sulfur cluster binding"/>
    <property type="evidence" value="ECO:0007669"/>
    <property type="project" value="InterPro"/>
</dbReference>
<dbReference type="GO" id="GO:0005737">
    <property type="term" value="C:cytoplasm"/>
    <property type="evidence" value="ECO:0000318"/>
    <property type="project" value="GO_Central"/>
</dbReference>
<dbReference type="GO" id="GO:0016226">
    <property type="term" value="P:iron-sulfur cluster assembly"/>
    <property type="evidence" value="ECO:0000318"/>
    <property type="project" value="GO_Central"/>
</dbReference>
<keyword evidence="2" id="KW-1185">Reference proteome</keyword>